<feature type="compositionally biased region" description="Acidic residues" evidence="1">
    <location>
        <begin position="53"/>
        <end position="62"/>
    </location>
</feature>
<organism evidence="2 3">
    <name type="scientific">Nyssa sinensis</name>
    <dbReference type="NCBI Taxonomy" id="561372"/>
    <lineage>
        <taxon>Eukaryota</taxon>
        <taxon>Viridiplantae</taxon>
        <taxon>Streptophyta</taxon>
        <taxon>Embryophyta</taxon>
        <taxon>Tracheophyta</taxon>
        <taxon>Spermatophyta</taxon>
        <taxon>Magnoliopsida</taxon>
        <taxon>eudicotyledons</taxon>
        <taxon>Gunneridae</taxon>
        <taxon>Pentapetalae</taxon>
        <taxon>asterids</taxon>
        <taxon>Cornales</taxon>
        <taxon>Nyssaceae</taxon>
        <taxon>Nyssa</taxon>
    </lineage>
</organism>
<dbReference type="EMBL" id="CM018035">
    <property type="protein sequence ID" value="KAA8542940.1"/>
    <property type="molecule type" value="Genomic_DNA"/>
</dbReference>
<dbReference type="AlphaFoldDB" id="A0A5J5BL43"/>
<evidence type="ECO:0000313" key="3">
    <source>
        <dbReference type="Proteomes" id="UP000325577"/>
    </source>
</evidence>
<gene>
    <name evidence="2" type="ORF">F0562_024092</name>
</gene>
<evidence type="ECO:0000256" key="1">
    <source>
        <dbReference type="SAM" id="MobiDB-lite"/>
    </source>
</evidence>
<proteinExistence type="predicted"/>
<feature type="region of interest" description="Disordered" evidence="1">
    <location>
        <begin position="38"/>
        <end position="68"/>
    </location>
</feature>
<name>A0A5J5BL43_9ASTE</name>
<keyword evidence="3" id="KW-1185">Reference proteome</keyword>
<dbReference type="Proteomes" id="UP000325577">
    <property type="component" value="Linkage Group LG12"/>
</dbReference>
<reference evidence="2 3" key="1">
    <citation type="submission" date="2019-09" db="EMBL/GenBank/DDBJ databases">
        <title>A chromosome-level genome assembly of the Chinese tupelo Nyssa sinensis.</title>
        <authorList>
            <person name="Yang X."/>
            <person name="Kang M."/>
            <person name="Yang Y."/>
            <person name="Xiong H."/>
            <person name="Wang M."/>
            <person name="Zhang Z."/>
            <person name="Wang Z."/>
            <person name="Wu H."/>
            <person name="Ma T."/>
            <person name="Liu J."/>
            <person name="Xi Z."/>
        </authorList>
    </citation>
    <scope>NUCLEOTIDE SEQUENCE [LARGE SCALE GENOMIC DNA]</scope>
    <source>
        <strain evidence="2">J267</strain>
        <tissue evidence="2">Leaf</tissue>
    </source>
</reference>
<sequence>MEELLVEDMLKDRTDHWADCNENRVFEKERDKIAAVQVCRDSHNSDSNSGVSDSEEATESEEALGSGDESGIALLEAAVESVLLNCYSPGEIMDSDSDLRAEGDQPNWAMESIREADMVPIQCEPLAAIAPDQRFSGNNMSSGKEIVVFPEQGLIEADRKSFEVGEASSWIRKNFKKVCKILGMSSGGFKGDILELFIEIDRKRVDGNAPKG</sequence>
<accession>A0A5J5BL43</accession>
<protein>
    <submittedName>
        <fullName evidence="2">Uncharacterized protein</fullName>
    </submittedName>
</protein>
<evidence type="ECO:0000313" key="2">
    <source>
        <dbReference type="EMBL" id="KAA8542940.1"/>
    </source>
</evidence>